<dbReference type="AlphaFoldDB" id="A0AAD6Y259"/>
<proteinExistence type="predicted"/>
<dbReference type="Proteomes" id="UP001219525">
    <property type="component" value="Unassembled WGS sequence"/>
</dbReference>
<name>A0AAD6Y259_9AGAR</name>
<sequence length="225" mass="24566">MSNTNWGARVRGGDFREAAVFHFPFPNQVGKGEALDELGHGANSDLDGGRNAGEMNAYVKVRSMVSTPSLLSEQWAPVQPARPRGPGTSVPGKAQRRSGKQDHSGRRIVRRGLVDFAQVAGFLGARSMGEGRWARADVVWSHDVLVLSETGYPATLVLLTLGSHTGASKMVEGIWIHNFKCTNGKYEDVPRTPITLKQNPSNPIVNGISVGNKVFQPWKTFGWRF</sequence>
<comment type="caution">
    <text evidence="2">The sequence shown here is derived from an EMBL/GenBank/DDBJ whole genome shotgun (WGS) entry which is preliminary data.</text>
</comment>
<evidence type="ECO:0000313" key="3">
    <source>
        <dbReference type="Proteomes" id="UP001219525"/>
    </source>
</evidence>
<evidence type="ECO:0000256" key="1">
    <source>
        <dbReference type="SAM" id="MobiDB-lite"/>
    </source>
</evidence>
<gene>
    <name evidence="2" type="ORF">GGX14DRAFT_407536</name>
</gene>
<dbReference type="EMBL" id="JARJCW010000139">
    <property type="protein sequence ID" value="KAJ7191005.1"/>
    <property type="molecule type" value="Genomic_DNA"/>
</dbReference>
<protein>
    <submittedName>
        <fullName evidence="2">Uncharacterized protein</fullName>
    </submittedName>
</protein>
<accession>A0AAD6Y259</accession>
<feature type="region of interest" description="Disordered" evidence="1">
    <location>
        <begin position="73"/>
        <end position="105"/>
    </location>
</feature>
<evidence type="ECO:0000313" key="2">
    <source>
        <dbReference type="EMBL" id="KAJ7191005.1"/>
    </source>
</evidence>
<organism evidence="2 3">
    <name type="scientific">Mycena pura</name>
    <dbReference type="NCBI Taxonomy" id="153505"/>
    <lineage>
        <taxon>Eukaryota</taxon>
        <taxon>Fungi</taxon>
        <taxon>Dikarya</taxon>
        <taxon>Basidiomycota</taxon>
        <taxon>Agaricomycotina</taxon>
        <taxon>Agaricomycetes</taxon>
        <taxon>Agaricomycetidae</taxon>
        <taxon>Agaricales</taxon>
        <taxon>Marasmiineae</taxon>
        <taxon>Mycenaceae</taxon>
        <taxon>Mycena</taxon>
    </lineage>
</organism>
<reference evidence="2" key="1">
    <citation type="submission" date="2023-03" db="EMBL/GenBank/DDBJ databases">
        <title>Massive genome expansion in bonnet fungi (Mycena s.s.) driven by repeated elements and novel gene families across ecological guilds.</title>
        <authorList>
            <consortium name="Lawrence Berkeley National Laboratory"/>
            <person name="Harder C.B."/>
            <person name="Miyauchi S."/>
            <person name="Viragh M."/>
            <person name="Kuo A."/>
            <person name="Thoen E."/>
            <person name="Andreopoulos B."/>
            <person name="Lu D."/>
            <person name="Skrede I."/>
            <person name="Drula E."/>
            <person name="Henrissat B."/>
            <person name="Morin E."/>
            <person name="Kohler A."/>
            <person name="Barry K."/>
            <person name="LaButti K."/>
            <person name="Morin E."/>
            <person name="Salamov A."/>
            <person name="Lipzen A."/>
            <person name="Mereny Z."/>
            <person name="Hegedus B."/>
            <person name="Baldrian P."/>
            <person name="Stursova M."/>
            <person name="Weitz H."/>
            <person name="Taylor A."/>
            <person name="Grigoriev I.V."/>
            <person name="Nagy L.G."/>
            <person name="Martin F."/>
            <person name="Kauserud H."/>
        </authorList>
    </citation>
    <scope>NUCLEOTIDE SEQUENCE</scope>
    <source>
        <strain evidence="2">9144</strain>
    </source>
</reference>
<keyword evidence="3" id="KW-1185">Reference proteome</keyword>